<proteinExistence type="predicted"/>
<dbReference type="EMBL" id="CAOQHR010000006">
    <property type="protein sequence ID" value="CAI6335835.1"/>
    <property type="molecule type" value="Genomic_DNA"/>
</dbReference>
<gene>
    <name evidence="2" type="ORF">PDIGIT_LOCUS8921</name>
</gene>
<evidence type="ECO:0000313" key="2">
    <source>
        <dbReference type="EMBL" id="CAI6335835.1"/>
    </source>
</evidence>
<protein>
    <submittedName>
        <fullName evidence="2">Uncharacterized protein</fullName>
    </submittedName>
</protein>
<dbReference type="OrthoDB" id="2253354at2759"/>
<dbReference type="InterPro" id="IPR035213">
    <property type="entry name" value="DUF5321"/>
</dbReference>
<keyword evidence="3" id="KW-1185">Reference proteome</keyword>
<organism evidence="2 3">
    <name type="scientific">Periconia digitata</name>
    <dbReference type="NCBI Taxonomy" id="1303443"/>
    <lineage>
        <taxon>Eukaryota</taxon>
        <taxon>Fungi</taxon>
        <taxon>Dikarya</taxon>
        <taxon>Ascomycota</taxon>
        <taxon>Pezizomycotina</taxon>
        <taxon>Dothideomycetes</taxon>
        <taxon>Pleosporomycetidae</taxon>
        <taxon>Pleosporales</taxon>
        <taxon>Massarineae</taxon>
        <taxon>Periconiaceae</taxon>
        <taxon>Periconia</taxon>
    </lineage>
</organism>
<evidence type="ECO:0000313" key="3">
    <source>
        <dbReference type="Proteomes" id="UP001152607"/>
    </source>
</evidence>
<accession>A0A9W4UH37</accession>
<feature type="compositionally biased region" description="Low complexity" evidence="1">
    <location>
        <begin position="180"/>
        <end position="189"/>
    </location>
</feature>
<evidence type="ECO:0000256" key="1">
    <source>
        <dbReference type="SAM" id="MobiDB-lite"/>
    </source>
</evidence>
<sequence length="215" mass="23902">MDSRAVLRQILRAPHAYRTSFLTTPTRPQTRNFALLSPELQHQRYISAPRILQPSFWASMIPQPLKNRSSASPQRGWNPATPYIILALLVGSQAIQVIWLKQERGHYLRHADAKIGLLREIIERVQRGEKVDVETALGTGDAGEEAEWAQVLRNIEQEERLYTPKRARLAAKQSAAEQAAAAEAEAASAPKDKSDVDAAQGGNVKVEVVDGAKFY</sequence>
<feature type="region of interest" description="Disordered" evidence="1">
    <location>
        <begin position="180"/>
        <end position="202"/>
    </location>
</feature>
<name>A0A9W4UH37_9PLEO</name>
<reference evidence="2" key="1">
    <citation type="submission" date="2023-01" db="EMBL/GenBank/DDBJ databases">
        <authorList>
            <person name="Van Ghelder C."/>
            <person name="Rancurel C."/>
        </authorList>
    </citation>
    <scope>NUCLEOTIDE SEQUENCE</scope>
    <source>
        <strain evidence="2">CNCM I-4278</strain>
    </source>
</reference>
<dbReference type="AlphaFoldDB" id="A0A9W4UH37"/>
<comment type="caution">
    <text evidence="2">The sequence shown here is derived from an EMBL/GenBank/DDBJ whole genome shotgun (WGS) entry which is preliminary data.</text>
</comment>
<dbReference type="Proteomes" id="UP001152607">
    <property type="component" value="Unassembled WGS sequence"/>
</dbReference>
<dbReference type="Pfam" id="PF17254">
    <property type="entry name" value="DUF5321"/>
    <property type="match status" value="1"/>
</dbReference>